<dbReference type="OrthoDB" id="10283869at2759"/>
<dbReference type="PANTHER" id="PTHR33566:SF9">
    <property type="entry name" value="DEFECTIVE IN MERISTEM SILENCING PROTEIN"/>
    <property type="match status" value="1"/>
</dbReference>
<evidence type="ECO:0000256" key="1">
    <source>
        <dbReference type="SAM" id="MobiDB-lite"/>
    </source>
</evidence>
<gene>
    <name evidence="2" type="ORF">Lalb_Chr10g0100591</name>
</gene>
<organism evidence="2 3">
    <name type="scientific">Lupinus albus</name>
    <name type="common">White lupine</name>
    <name type="synonym">Lupinus termis</name>
    <dbReference type="NCBI Taxonomy" id="3870"/>
    <lineage>
        <taxon>Eukaryota</taxon>
        <taxon>Viridiplantae</taxon>
        <taxon>Streptophyta</taxon>
        <taxon>Embryophyta</taxon>
        <taxon>Tracheophyta</taxon>
        <taxon>Spermatophyta</taxon>
        <taxon>Magnoliopsida</taxon>
        <taxon>eudicotyledons</taxon>
        <taxon>Gunneridae</taxon>
        <taxon>Pentapetalae</taxon>
        <taxon>rosids</taxon>
        <taxon>fabids</taxon>
        <taxon>Fabales</taxon>
        <taxon>Fabaceae</taxon>
        <taxon>Papilionoideae</taxon>
        <taxon>50 kb inversion clade</taxon>
        <taxon>genistoids sensu lato</taxon>
        <taxon>core genistoids</taxon>
        <taxon>Genisteae</taxon>
        <taxon>Lupinus</taxon>
    </lineage>
</organism>
<evidence type="ECO:0000313" key="3">
    <source>
        <dbReference type="Proteomes" id="UP000447434"/>
    </source>
</evidence>
<accession>A0A6A4PVR2</accession>
<dbReference type="EMBL" id="WOCE01000010">
    <property type="protein sequence ID" value="KAE9605747.1"/>
    <property type="molecule type" value="Genomic_DNA"/>
</dbReference>
<keyword evidence="3" id="KW-1185">Reference proteome</keyword>
<dbReference type="PANTHER" id="PTHR33566">
    <property type="entry name" value="EN/SPM-LIKE TRANSPOSON-RELATED"/>
    <property type="match status" value="1"/>
</dbReference>
<evidence type="ECO:0008006" key="4">
    <source>
        <dbReference type="Google" id="ProtNLM"/>
    </source>
</evidence>
<comment type="caution">
    <text evidence="2">The sequence shown here is derived from an EMBL/GenBank/DDBJ whole genome shotgun (WGS) entry which is preliminary data.</text>
</comment>
<dbReference type="AlphaFoldDB" id="A0A6A4PVR2"/>
<name>A0A6A4PVR2_LUPAL</name>
<proteinExistence type="predicted"/>
<dbReference type="Proteomes" id="UP000447434">
    <property type="component" value="Chromosome 10"/>
</dbReference>
<feature type="region of interest" description="Disordered" evidence="1">
    <location>
        <begin position="1"/>
        <end position="21"/>
    </location>
</feature>
<evidence type="ECO:0000313" key="2">
    <source>
        <dbReference type="EMBL" id="KAE9605747.1"/>
    </source>
</evidence>
<sequence>MAERQTPSTPINQSIINDDGPRLRYVTPEELMNDMPYWRSREPSLGQRAATHNNQPIAYYNPPLVRNITPYDLMFGQTQMQFPDPPSMSNPNLRRHGDNINFLNSQSNQLAHSIIDLKANLGRYRSTNVAGEGGSGTMHPQMERVTESEVETIKQILKKDDSAASIFRRFKTSSVPRSSDFRFAKEGVGIVATLASVENAEISRILSEFLGSGYMLAIVCNTMKGVKALEEYNSEGNIRCDIGLHGLGSAIGRNINGRFTAIALESLSPFLGGFVPNDPQKKLAIPKPRMPNGECPEGFIDYAVNMIHLDHNHVSFVTAGGHGLRETLFYTLFARAQVYRTRRDMLRAMPCIHEGAVSLDGGLIKKSGMFALGVSNNLDVKFPVTSGKYEVPASLIEAEEMLRKMQWESTKLDEDVKREQQLLVHEANRETFP</sequence>
<reference evidence="3" key="1">
    <citation type="journal article" date="2020" name="Nat. Commun.">
        <title>Genome sequence of the cluster root forming white lupin.</title>
        <authorList>
            <person name="Hufnagel B."/>
            <person name="Marques A."/>
            <person name="Soriano A."/>
            <person name="Marques L."/>
            <person name="Divol F."/>
            <person name="Doumas P."/>
            <person name="Sallet E."/>
            <person name="Mancinotti D."/>
            <person name="Carrere S."/>
            <person name="Marande W."/>
            <person name="Arribat S."/>
            <person name="Keller J."/>
            <person name="Huneau C."/>
            <person name="Blein T."/>
            <person name="Aime D."/>
            <person name="Laguerre M."/>
            <person name="Taylor J."/>
            <person name="Schubert V."/>
            <person name="Nelson M."/>
            <person name="Geu-Flores F."/>
            <person name="Crespi M."/>
            <person name="Gallardo-Guerrero K."/>
            <person name="Delaux P.-M."/>
            <person name="Salse J."/>
            <person name="Berges H."/>
            <person name="Guyot R."/>
            <person name="Gouzy J."/>
            <person name="Peret B."/>
        </authorList>
    </citation>
    <scope>NUCLEOTIDE SEQUENCE [LARGE SCALE GENOMIC DNA]</scope>
    <source>
        <strain evidence="3">cv. Amiga</strain>
    </source>
</reference>
<feature type="compositionally biased region" description="Polar residues" evidence="1">
    <location>
        <begin position="1"/>
        <end position="16"/>
    </location>
</feature>
<protein>
    <recommendedName>
        <fullName evidence="4">Protein DEFECTIVE IN MERISTEM SILENCING 3</fullName>
    </recommendedName>
</protein>